<gene>
    <name evidence="2" type="ORF">A2W54_02095</name>
</gene>
<feature type="transmembrane region" description="Helical" evidence="1">
    <location>
        <begin position="6"/>
        <end position="24"/>
    </location>
</feature>
<evidence type="ECO:0000313" key="3">
    <source>
        <dbReference type="Proteomes" id="UP000178425"/>
    </source>
</evidence>
<sequence length="134" mass="14657">MKLSVVSAFILISFAGIALFGFIVMEHEGHGHIGCIAATSQGGGCPQSKEFDFTIFHLEAYKSFSSSILAGSFSPLLFLLALFLIAALFICPAGILLQNSIFFAGTIYSPPVYFHKEEFTRWLSLHEQSPNFSV</sequence>
<reference evidence="2 3" key="1">
    <citation type="journal article" date="2016" name="Nat. Commun.">
        <title>Thousands of microbial genomes shed light on interconnected biogeochemical processes in an aquifer system.</title>
        <authorList>
            <person name="Anantharaman K."/>
            <person name="Brown C.T."/>
            <person name="Hug L.A."/>
            <person name="Sharon I."/>
            <person name="Castelle C.J."/>
            <person name="Probst A.J."/>
            <person name="Thomas B.C."/>
            <person name="Singh A."/>
            <person name="Wilkins M.J."/>
            <person name="Karaoz U."/>
            <person name="Brodie E.L."/>
            <person name="Williams K.H."/>
            <person name="Hubbard S.S."/>
            <person name="Banfield J.F."/>
        </authorList>
    </citation>
    <scope>NUCLEOTIDE SEQUENCE [LARGE SCALE GENOMIC DNA]</scope>
</reference>
<accession>A0A1F5WUC7</accession>
<evidence type="ECO:0000256" key="1">
    <source>
        <dbReference type="SAM" id="Phobius"/>
    </source>
</evidence>
<keyword evidence="1" id="KW-0812">Transmembrane</keyword>
<protein>
    <submittedName>
        <fullName evidence="2">Uncharacterized protein</fullName>
    </submittedName>
</protein>
<dbReference type="EMBL" id="MFHI01000008">
    <property type="protein sequence ID" value="OGF79250.1"/>
    <property type="molecule type" value="Genomic_DNA"/>
</dbReference>
<dbReference type="AlphaFoldDB" id="A0A1F5WUC7"/>
<name>A0A1F5WUC7_9BACT</name>
<evidence type="ECO:0000313" key="2">
    <source>
        <dbReference type="EMBL" id="OGF79250.1"/>
    </source>
</evidence>
<keyword evidence="1" id="KW-0472">Membrane</keyword>
<proteinExistence type="predicted"/>
<keyword evidence="1" id="KW-1133">Transmembrane helix</keyword>
<organism evidence="2 3">
    <name type="scientific">Candidatus Giovannonibacteria bacterium RIFCSPHIGHO2_02_43_13</name>
    <dbReference type="NCBI Taxonomy" id="1798330"/>
    <lineage>
        <taxon>Bacteria</taxon>
        <taxon>Candidatus Giovannoniibacteriota</taxon>
    </lineage>
</organism>
<feature type="transmembrane region" description="Helical" evidence="1">
    <location>
        <begin position="76"/>
        <end position="97"/>
    </location>
</feature>
<comment type="caution">
    <text evidence="2">The sequence shown here is derived from an EMBL/GenBank/DDBJ whole genome shotgun (WGS) entry which is preliminary data.</text>
</comment>
<dbReference type="Proteomes" id="UP000178425">
    <property type="component" value="Unassembled WGS sequence"/>
</dbReference>